<feature type="domain" description="Peptidase M48" evidence="8">
    <location>
        <begin position="36"/>
        <end position="222"/>
    </location>
</feature>
<evidence type="ECO:0000256" key="6">
    <source>
        <dbReference type="RuleBase" id="RU003983"/>
    </source>
</evidence>
<keyword evidence="4 6" id="KW-0862">Zinc</keyword>
<organism evidence="9 10">
    <name type="scientific">Tepidicaulis marinus</name>
    <dbReference type="NCBI Taxonomy" id="1333998"/>
    <lineage>
        <taxon>Bacteria</taxon>
        <taxon>Pseudomonadati</taxon>
        <taxon>Pseudomonadota</taxon>
        <taxon>Alphaproteobacteria</taxon>
        <taxon>Hyphomicrobiales</taxon>
        <taxon>Parvibaculaceae</taxon>
        <taxon>Tepidicaulis</taxon>
    </lineage>
</organism>
<keyword evidence="3 6" id="KW-0378">Hydrolase</keyword>
<dbReference type="Gene3D" id="3.30.2010.10">
    <property type="entry name" value="Metalloproteases ('zincins'), catalytic domain"/>
    <property type="match status" value="1"/>
</dbReference>
<evidence type="ECO:0000256" key="4">
    <source>
        <dbReference type="ARBA" id="ARBA00022833"/>
    </source>
</evidence>
<dbReference type="Proteomes" id="UP000028702">
    <property type="component" value="Unassembled WGS sequence"/>
</dbReference>
<evidence type="ECO:0000256" key="2">
    <source>
        <dbReference type="ARBA" id="ARBA00022723"/>
    </source>
</evidence>
<dbReference type="Gene3D" id="1.25.40.10">
    <property type="entry name" value="Tetratricopeptide repeat domain"/>
    <property type="match status" value="1"/>
</dbReference>
<dbReference type="PANTHER" id="PTHR22726:SF1">
    <property type="entry name" value="METALLOENDOPEPTIDASE OMA1, MITOCHONDRIAL"/>
    <property type="match status" value="1"/>
</dbReference>
<feature type="chain" id="PRO_5001754886" evidence="7">
    <location>
        <begin position="25"/>
        <end position="439"/>
    </location>
</feature>
<keyword evidence="5 6" id="KW-0482">Metalloprotease</keyword>
<dbReference type="Pfam" id="PF01435">
    <property type="entry name" value="Peptidase_M48"/>
    <property type="match status" value="1"/>
</dbReference>
<gene>
    <name evidence="9" type="ORF">M2A_1131</name>
</gene>
<evidence type="ECO:0000313" key="10">
    <source>
        <dbReference type="Proteomes" id="UP000028702"/>
    </source>
</evidence>
<evidence type="ECO:0000259" key="8">
    <source>
        <dbReference type="Pfam" id="PF01435"/>
    </source>
</evidence>
<keyword evidence="2" id="KW-0479">Metal-binding</keyword>
<reference evidence="9 10" key="1">
    <citation type="submission" date="2014-07" db="EMBL/GenBank/DDBJ databases">
        <title>Tepidicaulis marinum gen. nov., sp. nov., a novel marine bacterium denitrifying nitrate to nitrous oxide strictly under microaerobic conditions.</title>
        <authorList>
            <person name="Takeuchi M."/>
            <person name="Yamagishi T."/>
            <person name="Kamagata Y."/>
            <person name="Oshima K."/>
            <person name="Hattori M."/>
            <person name="Katayama T."/>
            <person name="Hanada S."/>
            <person name="Tamaki H."/>
            <person name="Marumo K."/>
            <person name="Maeda H."/>
            <person name="Nedachi M."/>
            <person name="Iwasaki W."/>
            <person name="Suwa Y."/>
            <person name="Sakata S."/>
        </authorList>
    </citation>
    <scope>NUCLEOTIDE SEQUENCE [LARGE SCALE GENOMIC DNA]</scope>
    <source>
        <strain evidence="9 10">MA2</strain>
    </source>
</reference>
<evidence type="ECO:0000256" key="5">
    <source>
        <dbReference type="ARBA" id="ARBA00023049"/>
    </source>
</evidence>
<dbReference type="InterPro" id="IPR011990">
    <property type="entry name" value="TPR-like_helical_dom_sf"/>
</dbReference>
<evidence type="ECO:0000256" key="3">
    <source>
        <dbReference type="ARBA" id="ARBA00022801"/>
    </source>
</evidence>
<evidence type="ECO:0000256" key="7">
    <source>
        <dbReference type="SAM" id="SignalP"/>
    </source>
</evidence>
<dbReference type="GO" id="GO:0004222">
    <property type="term" value="F:metalloendopeptidase activity"/>
    <property type="evidence" value="ECO:0007669"/>
    <property type="project" value="InterPro"/>
</dbReference>
<evidence type="ECO:0000313" key="9">
    <source>
        <dbReference type="EMBL" id="GAK44632.1"/>
    </source>
</evidence>
<protein>
    <submittedName>
        <fullName evidence="9">Peptidase M48 Ste24p</fullName>
    </submittedName>
</protein>
<dbReference type="InterPro" id="IPR001915">
    <property type="entry name" value="Peptidase_M48"/>
</dbReference>
<feature type="signal peptide" evidence="7">
    <location>
        <begin position="1"/>
        <end position="24"/>
    </location>
</feature>
<dbReference type="GO" id="GO:0016020">
    <property type="term" value="C:membrane"/>
    <property type="evidence" value="ECO:0007669"/>
    <property type="project" value="TreeGrafter"/>
</dbReference>
<dbReference type="SUPFAM" id="SSF48452">
    <property type="entry name" value="TPR-like"/>
    <property type="match status" value="1"/>
</dbReference>
<dbReference type="InterPro" id="IPR051156">
    <property type="entry name" value="Mito/Outer_Membr_Metalloprot"/>
</dbReference>
<sequence length="439" mass="48028">MRGGFSLLAIALLTLVTFAGPAQAIGLIRDAETEHIIRKYSEPIFRAAGLNPNAISIHIVNDNSLNAFVAGGQRMFVNTGMIRRADSPNMLIGVIAHETGHIAGGHLVTRRNAIEGNTAAAILSFVLGIGAVAAGAGDVGGAILAGGTSVAQRNILEYTRVQEAAADQAAMTYLNQVGWSGRGLVKTFELFRGYEVLSSRQQDPYLRSHPLSSERLSSLEDRVENSPYKDRKDPNDWQFEHDMVRAKLAGFLDRPAVTFRRYPKSDESAPARYARAVAHHHASDLGKALVEISSLVEEFPDNPFLWELKGQILFESGKAREAIAPYEKSVDLLGDSPLLRVGLAQAMLATDDPSLTKPAVEHLEKSLRYDRENSFAFHQLAMGYSRLGDKPLADLATAERYYLTGDIRQAKQHAYRAQEGLPEGTPNWLRAQDILNSKG</sequence>
<keyword evidence="10" id="KW-1185">Reference proteome</keyword>
<dbReference type="EMBL" id="BBIO01000004">
    <property type="protein sequence ID" value="GAK44632.1"/>
    <property type="molecule type" value="Genomic_DNA"/>
</dbReference>
<comment type="cofactor">
    <cofactor evidence="6">
        <name>Zn(2+)</name>
        <dbReference type="ChEBI" id="CHEBI:29105"/>
    </cofactor>
    <text evidence="6">Binds 1 zinc ion per subunit.</text>
</comment>
<dbReference type="CDD" id="cd07324">
    <property type="entry name" value="M48C_Oma1-like"/>
    <property type="match status" value="1"/>
</dbReference>
<evidence type="ECO:0000256" key="1">
    <source>
        <dbReference type="ARBA" id="ARBA00022670"/>
    </source>
</evidence>
<comment type="similarity">
    <text evidence="6">Belongs to the peptidase M48 family.</text>
</comment>
<dbReference type="eggNOG" id="COG4783">
    <property type="taxonomic scope" value="Bacteria"/>
</dbReference>
<proteinExistence type="inferred from homology"/>
<dbReference type="STRING" id="1333998.M2A_1131"/>
<keyword evidence="1 6" id="KW-0645">Protease</keyword>
<accession>A0A081B9B4</accession>
<name>A0A081B9B4_9HYPH</name>
<dbReference type="PANTHER" id="PTHR22726">
    <property type="entry name" value="METALLOENDOPEPTIDASE OMA1"/>
    <property type="match status" value="1"/>
</dbReference>
<keyword evidence="7" id="KW-0732">Signal</keyword>
<comment type="caution">
    <text evidence="9">The sequence shown here is derived from an EMBL/GenBank/DDBJ whole genome shotgun (WGS) entry which is preliminary data.</text>
</comment>
<dbReference type="GO" id="GO:0051603">
    <property type="term" value="P:proteolysis involved in protein catabolic process"/>
    <property type="evidence" value="ECO:0007669"/>
    <property type="project" value="TreeGrafter"/>
</dbReference>
<dbReference type="AlphaFoldDB" id="A0A081B9B4"/>
<dbReference type="GO" id="GO:0046872">
    <property type="term" value="F:metal ion binding"/>
    <property type="evidence" value="ECO:0007669"/>
    <property type="project" value="UniProtKB-KW"/>
</dbReference>